<evidence type="ECO:0000256" key="1">
    <source>
        <dbReference type="SAM" id="Phobius"/>
    </source>
</evidence>
<protein>
    <submittedName>
        <fullName evidence="3">Tripartite tricarboxylate transporter TctB family protein</fullName>
    </submittedName>
</protein>
<feature type="transmembrane region" description="Helical" evidence="1">
    <location>
        <begin position="6"/>
        <end position="25"/>
    </location>
</feature>
<reference evidence="3 4" key="1">
    <citation type="submission" date="2017-07" db="EMBL/GenBank/DDBJ databases">
        <title>Genome Sequence of Sulfitobacter pseudonitzschiae Strain SMR1 Isolated from a culture of the Diatom Skeletonema marinoi.</title>
        <authorList>
            <person name="Topel M."/>
            <person name="Pinder M.I.M."/>
            <person name="Johansson O.N."/>
            <person name="Kourtchenko O."/>
            <person name="Godhe A."/>
            <person name="Clarke A.K."/>
        </authorList>
    </citation>
    <scope>NUCLEOTIDE SEQUENCE [LARGE SCALE GENOMIC DNA]</scope>
    <source>
        <strain evidence="3 4">SMR1</strain>
    </source>
</reference>
<evidence type="ECO:0000259" key="2">
    <source>
        <dbReference type="Pfam" id="PF07331"/>
    </source>
</evidence>
<gene>
    <name evidence="3" type="ORF">SULPSESMR1_02256</name>
</gene>
<feature type="transmembrane region" description="Helical" evidence="1">
    <location>
        <begin position="37"/>
        <end position="61"/>
    </location>
</feature>
<sequence>MIARLLSYVFLFAASGGLFISATAIPASRFEKLGAGAFPKIVFAAMVLMSALAVIDALRQIPLAAYRDFSSQTQAWVKRRYLVFVSLAALTVYLLAIPLLGFSIASFAFLFGLQLVLMPRQTKSIVIAAVVALVFSFGLNWLFAEVFTVFLPRGVL</sequence>
<keyword evidence="1" id="KW-0812">Transmembrane</keyword>
<feature type="transmembrane region" description="Helical" evidence="1">
    <location>
        <begin position="81"/>
        <end position="113"/>
    </location>
</feature>
<dbReference type="Pfam" id="PF07331">
    <property type="entry name" value="TctB"/>
    <property type="match status" value="1"/>
</dbReference>
<dbReference type="KEGG" id="spse:SULPSESMR1_02256"/>
<dbReference type="EMBL" id="CP022415">
    <property type="protein sequence ID" value="ASM73057.1"/>
    <property type="molecule type" value="Genomic_DNA"/>
</dbReference>
<dbReference type="AlphaFoldDB" id="A0A221K2I7"/>
<keyword evidence="1" id="KW-0472">Membrane</keyword>
<keyword evidence="4" id="KW-1185">Reference proteome</keyword>
<feature type="domain" description="DUF1468" evidence="2">
    <location>
        <begin position="9"/>
        <end position="152"/>
    </location>
</feature>
<dbReference type="RefSeq" id="WP_240311469.1">
    <property type="nucleotide sequence ID" value="NZ_CP022415.1"/>
</dbReference>
<name>A0A221K2I7_9RHOB</name>
<dbReference type="InterPro" id="IPR009936">
    <property type="entry name" value="DUF1468"/>
</dbReference>
<keyword evidence="1" id="KW-1133">Transmembrane helix</keyword>
<evidence type="ECO:0000313" key="4">
    <source>
        <dbReference type="Proteomes" id="UP000199754"/>
    </source>
</evidence>
<proteinExistence type="predicted"/>
<feature type="transmembrane region" description="Helical" evidence="1">
    <location>
        <begin position="125"/>
        <end position="144"/>
    </location>
</feature>
<organism evidence="3 4">
    <name type="scientific">Pseudosulfitobacter pseudonitzschiae</name>
    <dbReference type="NCBI Taxonomy" id="1402135"/>
    <lineage>
        <taxon>Bacteria</taxon>
        <taxon>Pseudomonadati</taxon>
        <taxon>Pseudomonadota</taxon>
        <taxon>Alphaproteobacteria</taxon>
        <taxon>Rhodobacterales</taxon>
        <taxon>Roseobacteraceae</taxon>
        <taxon>Pseudosulfitobacter</taxon>
    </lineage>
</organism>
<evidence type="ECO:0000313" key="3">
    <source>
        <dbReference type="EMBL" id="ASM73057.1"/>
    </source>
</evidence>
<accession>A0A221K2I7</accession>
<dbReference type="Proteomes" id="UP000199754">
    <property type="component" value="Chromosome"/>
</dbReference>